<gene>
    <name evidence="2" type="ORF">OFY01_09115</name>
</gene>
<dbReference type="EMBL" id="JAPHNL010000075">
    <property type="protein sequence ID" value="MCX3059918.1"/>
    <property type="molecule type" value="Genomic_DNA"/>
</dbReference>
<feature type="compositionally biased region" description="Gly residues" evidence="1">
    <location>
        <begin position="9"/>
        <end position="23"/>
    </location>
</feature>
<evidence type="ECO:0008006" key="4">
    <source>
        <dbReference type="Google" id="ProtNLM"/>
    </source>
</evidence>
<evidence type="ECO:0000256" key="1">
    <source>
        <dbReference type="SAM" id="MobiDB-lite"/>
    </source>
</evidence>
<reference evidence="2" key="1">
    <citation type="submission" date="2022-10" db="EMBL/GenBank/DDBJ databases">
        <title>Streptomyces beihaiensis sp. nov., a chitin degrading actinobacterium, isolated from shrimp pond soil.</title>
        <authorList>
            <person name="Xie J."/>
            <person name="Shen N."/>
        </authorList>
    </citation>
    <scope>NUCLEOTIDE SEQUENCE</scope>
    <source>
        <strain evidence="2">GXMU-J5</strain>
    </source>
</reference>
<comment type="caution">
    <text evidence="2">The sequence shown here is derived from an EMBL/GenBank/DDBJ whole genome shotgun (WGS) entry which is preliminary data.</text>
</comment>
<evidence type="ECO:0000313" key="2">
    <source>
        <dbReference type="EMBL" id="MCX3059918.1"/>
    </source>
</evidence>
<protein>
    <recommendedName>
        <fullName evidence="4">DUF2510 domain-containing protein</fullName>
    </recommendedName>
</protein>
<feature type="compositionally biased region" description="Low complexity" evidence="1">
    <location>
        <begin position="26"/>
        <end position="47"/>
    </location>
</feature>
<dbReference type="Proteomes" id="UP001163064">
    <property type="component" value="Unassembled WGS sequence"/>
</dbReference>
<name>A0ABT3TSA3_9ACTN</name>
<evidence type="ECO:0000313" key="3">
    <source>
        <dbReference type="Proteomes" id="UP001163064"/>
    </source>
</evidence>
<keyword evidence="3" id="KW-1185">Reference proteome</keyword>
<dbReference type="RefSeq" id="WP_266598097.1">
    <property type="nucleotide sequence ID" value="NZ_JAPHNL010000075.1"/>
</dbReference>
<proteinExistence type="predicted"/>
<accession>A0ABT3TSA3</accession>
<sequence length="239" mass="23901">AVTAAVVLGGPGSGGASGAGGGRPDTAASGSPSVTTSSSATTSAPSPGEDASRVTDQLDGITMPVLAGWQKARYVTDDAVLITTPGTYDCPYDDGVCRRGTVAAQPVTSTDSTDPATLARKDVAVAAYRAYDTDVLGERPFGGITSHKVVSARQVAVAGRVGYLVRWRVRTAHGPGGYVESVVFRSGVGAEGLVVVRLTLDASRAAPPPTDLDRIVAGIWPMGATAGSGGVGSSIGPSD</sequence>
<feature type="non-terminal residue" evidence="2">
    <location>
        <position position="1"/>
    </location>
</feature>
<organism evidence="2 3">
    <name type="scientific">Streptomyces beihaiensis</name>
    <dbReference type="NCBI Taxonomy" id="2984495"/>
    <lineage>
        <taxon>Bacteria</taxon>
        <taxon>Bacillati</taxon>
        <taxon>Actinomycetota</taxon>
        <taxon>Actinomycetes</taxon>
        <taxon>Kitasatosporales</taxon>
        <taxon>Streptomycetaceae</taxon>
        <taxon>Streptomyces</taxon>
    </lineage>
</organism>
<feature type="region of interest" description="Disordered" evidence="1">
    <location>
        <begin position="1"/>
        <end position="54"/>
    </location>
</feature>